<feature type="transmembrane region" description="Helical" evidence="1">
    <location>
        <begin position="121"/>
        <end position="143"/>
    </location>
</feature>
<gene>
    <name evidence="3" type="ordered locus">Bcav_1160</name>
</gene>
<proteinExistence type="predicted"/>
<dbReference type="eggNOG" id="COG1835">
    <property type="taxonomic scope" value="Bacteria"/>
</dbReference>
<feature type="transmembrane region" description="Helical" evidence="1">
    <location>
        <begin position="173"/>
        <end position="193"/>
    </location>
</feature>
<dbReference type="AlphaFoldDB" id="C5C116"/>
<sequence length="415" mass="45174">MPATPTTVPDAAPDAPTTPASVVRLPRPLPVPAAPSSRPRLRGLDGLRFVAAVTVVLYHFAAYARYEDQTWGEQVTDAVGPIGVVASYGALGPYLFFVISGFVILMTAWGRDVPHFLASRAGRLFPAYWVAVLATATLLIAIWNPGRSVSWETAGVNLTMFQRAFGISHVDGVYWTLWVEMRFYLLVLVFLLVGITRRRIELVAGLWPLVALIALQLDLGVLPYWLIANEAPFFAAGMAIFLIHRHGHTVLRWMILLVNTGLGVAYLDSSLVPTISENTENAPSRPLMAVLVVACVAAVAAVSWGRAAHLGSRSRRLGAVLTLGGALTYPLYLIHQYWGWWVTSMLASRLPSWVVLLAALGFSLMAAALVHYAVERRFGPAVRDAVLRFCERVRLAGRSARPHPVASHGAVELGS</sequence>
<dbReference type="Pfam" id="PF01757">
    <property type="entry name" value="Acyl_transf_3"/>
    <property type="match status" value="1"/>
</dbReference>
<feature type="transmembrane region" description="Helical" evidence="1">
    <location>
        <begin position="250"/>
        <end position="267"/>
    </location>
</feature>
<dbReference type="GO" id="GO:0009103">
    <property type="term" value="P:lipopolysaccharide biosynthetic process"/>
    <property type="evidence" value="ECO:0007669"/>
    <property type="project" value="TreeGrafter"/>
</dbReference>
<feature type="transmembrane region" description="Helical" evidence="1">
    <location>
        <begin position="223"/>
        <end position="243"/>
    </location>
</feature>
<evidence type="ECO:0000313" key="3">
    <source>
        <dbReference type="EMBL" id="ACQ79420.1"/>
    </source>
</evidence>
<evidence type="ECO:0000259" key="2">
    <source>
        <dbReference type="Pfam" id="PF01757"/>
    </source>
</evidence>
<feature type="transmembrane region" description="Helical" evidence="1">
    <location>
        <begin position="200"/>
        <end position="217"/>
    </location>
</feature>
<name>C5C116_BEUC1</name>
<dbReference type="KEGG" id="bcv:Bcav_1160"/>
<keyword evidence="4" id="KW-1185">Reference proteome</keyword>
<organism evidence="3 4">
    <name type="scientific">Beutenbergia cavernae (strain ATCC BAA-8 / DSM 12333 / CCUG 43141 / JCM 11478 / NBRC 16432 / NCIMB 13614 / HKI 0122)</name>
    <dbReference type="NCBI Taxonomy" id="471853"/>
    <lineage>
        <taxon>Bacteria</taxon>
        <taxon>Bacillati</taxon>
        <taxon>Actinomycetota</taxon>
        <taxon>Actinomycetes</taxon>
        <taxon>Micrococcales</taxon>
        <taxon>Beutenbergiaceae</taxon>
        <taxon>Beutenbergia</taxon>
    </lineage>
</organism>
<dbReference type="InterPro" id="IPR002656">
    <property type="entry name" value="Acyl_transf_3_dom"/>
</dbReference>
<dbReference type="RefSeq" id="WP_015881660.1">
    <property type="nucleotide sequence ID" value="NC_012669.1"/>
</dbReference>
<keyword evidence="1" id="KW-0472">Membrane</keyword>
<keyword evidence="3" id="KW-0808">Transferase</keyword>
<keyword evidence="1" id="KW-0812">Transmembrane</keyword>
<protein>
    <submittedName>
        <fullName evidence="3">Acyltransferase 3</fullName>
    </submittedName>
</protein>
<feature type="transmembrane region" description="Helical" evidence="1">
    <location>
        <begin position="317"/>
        <end position="338"/>
    </location>
</feature>
<reference evidence="3 4" key="1">
    <citation type="journal article" date="2009" name="Stand. Genomic Sci.">
        <title>Complete genome sequence of Beutenbergia cavernae type strain (HKI 0122).</title>
        <authorList>
            <person name="Land M."/>
            <person name="Pukall R."/>
            <person name="Abt B."/>
            <person name="Goker M."/>
            <person name="Rohde M."/>
            <person name="Glavina Del Rio T."/>
            <person name="Tice H."/>
            <person name="Copeland A."/>
            <person name="Cheng J.F."/>
            <person name="Lucas S."/>
            <person name="Chen F."/>
            <person name="Nolan M."/>
            <person name="Bruce D."/>
            <person name="Goodwin L."/>
            <person name="Pitluck S."/>
            <person name="Ivanova N."/>
            <person name="Mavromatis K."/>
            <person name="Ovchinnikova G."/>
            <person name="Pati A."/>
            <person name="Chen A."/>
            <person name="Palaniappan K."/>
            <person name="Hauser L."/>
            <person name="Chang Y.J."/>
            <person name="Jefferies C.C."/>
            <person name="Saunders E."/>
            <person name="Brettin T."/>
            <person name="Detter J.C."/>
            <person name="Han C."/>
            <person name="Chain P."/>
            <person name="Bristow J."/>
            <person name="Eisen J.A."/>
            <person name="Markowitz V."/>
            <person name="Hugenholtz P."/>
            <person name="Kyrpides N.C."/>
            <person name="Klenk H.P."/>
            <person name="Lapidus A."/>
        </authorList>
    </citation>
    <scope>NUCLEOTIDE SEQUENCE [LARGE SCALE GENOMIC DNA]</scope>
    <source>
        <strain evidence="4">ATCC BAA-8 / DSM 12333 / NBRC 16432</strain>
    </source>
</reference>
<feature type="transmembrane region" description="Helical" evidence="1">
    <location>
        <begin position="350"/>
        <end position="374"/>
    </location>
</feature>
<dbReference type="EMBL" id="CP001618">
    <property type="protein sequence ID" value="ACQ79420.1"/>
    <property type="molecule type" value="Genomic_DNA"/>
</dbReference>
<feature type="transmembrane region" description="Helical" evidence="1">
    <location>
        <begin position="46"/>
        <end position="66"/>
    </location>
</feature>
<dbReference type="GO" id="GO:0016747">
    <property type="term" value="F:acyltransferase activity, transferring groups other than amino-acyl groups"/>
    <property type="evidence" value="ECO:0007669"/>
    <property type="project" value="InterPro"/>
</dbReference>
<keyword evidence="3" id="KW-0012">Acyltransferase</keyword>
<feature type="transmembrane region" description="Helical" evidence="1">
    <location>
        <begin position="86"/>
        <end position="109"/>
    </location>
</feature>
<feature type="domain" description="Acyltransferase 3" evidence="2">
    <location>
        <begin position="42"/>
        <end position="370"/>
    </location>
</feature>
<dbReference type="InterPro" id="IPR050879">
    <property type="entry name" value="Acyltransferase_3"/>
</dbReference>
<dbReference type="OrthoDB" id="9807745at2"/>
<accession>C5C116</accession>
<dbReference type="GO" id="GO:0016020">
    <property type="term" value="C:membrane"/>
    <property type="evidence" value="ECO:0007669"/>
    <property type="project" value="TreeGrafter"/>
</dbReference>
<feature type="transmembrane region" description="Helical" evidence="1">
    <location>
        <begin position="287"/>
        <end position="305"/>
    </location>
</feature>
<dbReference type="Proteomes" id="UP000007962">
    <property type="component" value="Chromosome"/>
</dbReference>
<dbReference type="PANTHER" id="PTHR23028">
    <property type="entry name" value="ACETYLTRANSFERASE"/>
    <property type="match status" value="1"/>
</dbReference>
<dbReference type="STRING" id="471853.Bcav_1160"/>
<evidence type="ECO:0000313" key="4">
    <source>
        <dbReference type="Proteomes" id="UP000007962"/>
    </source>
</evidence>
<evidence type="ECO:0000256" key="1">
    <source>
        <dbReference type="SAM" id="Phobius"/>
    </source>
</evidence>
<keyword evidence="1" id="KW-1133">Transmembrane helix</keyword>
<dbReference type="HOGENOM" id="CLU_005679_2_3_11"/>
<dbReference type="PANTHER" id="PTHR23028:SF53">
    <property type="entry name" value="ACYL_TRANSF_3 DOMAIN-CONTAINING PROTEIN"/>
    <property type="match status" value="1"/>
</dbReference>